<evidence type="ECO:0000313" key="7">
    <source>
        <dbReference type="EMBL" id="RYR35854.1"/>
    </source>
</evidence>
<reference evidence="7 8" key="1">
    <citation type="submission" date="2019-01" db="EMBL/GenBank/DDBJ databases">
        <title>Sequencing of cultivated peanut Arachis hypogaea provides insights into genome evolution and oil improvement.</title>
        <authorList>
            <person name="Chen X."/>
        </authorList>
    </citation>
    <scope>NUCLEOTIDE SEQUENCE [LARGE SCALE GENOMIC DNA]</scope>
    <source>
        <strain evidence="8">cv. Fuhuasheng</strain>
        <tissue evidence="7">Leaves</tissue>
    </source>
</reference>
<dbReference type="InterPro" id="IPR034741">
    <property type="entry name" value="Terpene_cyclase-like_1_C"/>
</dbReference>
<dbReference type="PANTHER" id="PTHR31225:SF0">
    <property type="entry name" value="S-(+)-LINALOOL SYNTHASE, CHLOROPLASTIC"/>
    <property type="match status" value="1"/>
</dbReference>
<keyword evidence="4" id="KW-0456">Lyase</keyword>
<comment type="caution">
    <text evidence="7">The sequence shown here is derived from an EMBL/GenBank/DDBJ whole genome shotgun (WGS) entry which is preliminary data.</text>
</comment>
<dbReference type="GO" id="GO:0000287">
    <property type="term" value="F:magnesium ion binding"/>
    <property type="evidence" value="ECO:0007669"/>
    <property type="project" value="InterPro"/>
</dbReference>
<dbReference type="PANTHER" id="PTHR31225">
    <property type="entry name" value="OS04G0344100 PROTEIN-RELATED"/>
    <property type="match status" value="1"/>
</dbReference>
<comment type="cofactor">
    <cofactor evidence="1">
        <name>Mg(2+)</name>
        <dbReference type="ChEBI" id="CHEBI:18420"/>
    </cofactor>
</comment>
<keyword evidence="8" id="KW-1185">Reference proteome</keyword>
<protein>
    <submittedName>
        <fullName evidence="7">Uncharacterized protein</fullName>
    </submittedName>
</protein>
<dbReference type="Gene3D" id="1.10.600.10">
    <property type="entry name" value="Farnesyl Diphosphate Synthase"/>
    <property type="match status" value="1"/>
</dbReference>
<evidence type="ECO:0000256" key="1">
    <source>
        <dbReference type="ARBA" id="ARBA00001946"/>
    </source>
</evidence>
<dbReference type="FunFam" id="1.10.600.10:FF:000007">
    <property type="entry name" value="Isoprene synthase, chloroplastic"/>
    <property type="match status" value="1"/>
</dbReference>
<dbReference type="InterPro" id="IPR036965">
    <property type="entry name" value="Terpene_synth_N_sf"/>
</dbReference>
<dbReference type="InterPro" id="IPR008930">
    <property type="entry name" value="Terpenoid_cyclase/PrenylTrfase"/>
</dbReference>
<dbReference type="EMBL" id="SDMP01000010">
    <property type="protein sequence ID" value="RYR35854.1"/>
    <property type="molecule type" value="Genomic_DNA"/>
</dbReference>
<dbReference type="SUPFAM" id="SSF48576">
    <property type="entry name" value="Terpenoid synthases"/>
    <property type="match status" value="1"/>
</dbReference>
<dbReference type="InterPro" id="IPR001906">
    <property type="entry name" value="Terpene_synth_N"/>
</dbReference>
<evidence type="ECO:0000259" key="5">
    <source>
        <dbReference type="Pfam" id="PF01397"/>
    </source>
</evidence>
<dbReference type="Pfam" id="PF03936">
    <property type="entry name" value="Terpene_synth_C"/>
    <property type="match status" value="1"/>
</dbReference>
<evidence type="ECO:0000259" key="6">
    <source>
        <dbReference type="Pfam" id="PF03936"/>
    </source>
</evidence>
<evidence type="ECO:0000313" key="8">
    <source>
        <dbReference type="Proteomes" id="UP000289738"/>
    </source>
</evidence>
<gene>
    <name evidence="7" type="ORF">Ahy_A10g050957</name>
</gene>
<dbReference type="SMR" id="A0A445BB10"/>
<dbReference type="Gene3D" id="1.50.10.130">
    <property type="entry name" value="Terpene synthase, N-terminal domain"/>
    <property type="match status" value="1"/>
</dbReference>
<dbReference type="InterPro" id="IPR008949">
    <property type="entry name" value="Isoprenoid_synthase_dom_sf"/>
</dbReference>
<proteinExistence type="predicted"/>
<evidence type="ECO:0000256" key="4">
    <source>
        <dbReference type="ARBA" id="ARBA00023239"/>
    </source>
</evidence>
<dbReference type="InterPro" id="IPR005630">
    <property type="entry name" value="Terpene_synthase_metal-bd"/>
</dbReference>
<keyword evidence="3" id="KW-0460">Magnesium</keyword>
<dbReference type="InterPro" id="IPR050148">
    <property type="entry name" value="Terpene_synthase-like"/>
</dbReference>
<dbReference type="GO" id="GO:0016102">
    <property type="term" value="P:diterpenoid biosynthetic process"/>
    <property type="evidence" value="ECO:0007669"/>
    <property type="project" value="InterPro"/>
</dbReference>
<organism evidence="7 8">
    <name type="scientific">Arachis hypogaea</name>
    <name type="common">Peanut</name>
    <dbReference type="NCBI Taxonomy" id="3818"/>
    <lineage>
        <taxon>Eukaryota</taxon>
        <taxon>Viridiplantae</taxon>
        <taxon>Streptophyta</taxon>
        <taxon>Embryophyta</taxon>
        <taxon>Tracheophyta</taxon>
        <taxon>Spermatophyta</taxon>
        <taxon>Magnoliopsida</taxon>
        <taxon>eudicotyledons</taxon>
        <taxon>Gunneridae</taxon>
        <taxon>Pentapetalae</taxon>
        <taxon>rosids</taxon>
        <taxon>fabids</taxon>
        <taxon>Fabales</taxon>
        <taxon>Fabaceae</taxon>
        <taxon>Papilionoideae</taxon>
        <taxon>50 kb inversion clade</taxon>
        <taxon>dalbergioids sensu lato</taxon>
        <taxon>Dalbergieae</taxon>
        <taxon>Pterocarpus clade</taxon>
        <taxon>Arachis</taxon>
    </lineage>
</organism>
<evidence type="ECO:0000256" key="2">
    <source>
        <dbReference type="ARBA" id="ARBA00022723"/>
    </source>
</evidence>
<feature type="domain" description="Terpene synthase N-terminal" evidence="5">
    <location>
        <begin position="61"/>
        <end position="218"/>
    </location>
</feature>
<dbReference type="Proteomes" id="UP000289738">
    <property type="component" value="Chromosome A10"/>
</dbReference>
<feature type="domain" description="Terpene synthase metal-binding" evidence="6">
    <location>
        <begin position="294"/>
        <end position="532"/>
    </location>
</feature>
<evidence type="ECO:0000256" key="3">
    <source>
        <dbReference type="ARBA" id="ARBA00022842"/>
    </source>
</evidence>
<dbReference type="SFLD" id="SFLDS00005">
    <property type="entry name" value="Isoprenoid_Synthase_Type_I"/>
    <property type="match status" value="1"/>
</dbReference>
<dbReference type="STRING" id="3818.A0A445BB10"/>
<sequence length="589" mass="68570">MLLFKSNPYHHNQLCAMALHYSKWCFPTSFKKPHYVATKAHLSHANQWNILQQNQRTVFQDDISINHAQKLMELKHALLSENNNSLQGMQMIDAMQRLNVDYHFQEEIHSFLQRDYVVISTTFGHGGAFAHHHLHHLALSFRLFRQQGHFVPPEVFEKFRDKEGKFRQELLVGGGGDIVKGMMELYEASQISIKGEDMLDEAGEFSCKFLKERLAYLDNDDDEAKFVRSTIENPFHKSLPMFTARDFLRNFHGGMNNNNNEWFGSLKALAKMDFTLLQRLHQQEIIQISKWWTKLGLPNELQYARNQPLKWYIWSLACLSDPNFSEERIDLTKSISFIYIIDDIFDVYGTLDELTLFTDVVSRWDVTVADELPDYMRICFRVLYDLTNEISFKIYQKHGWDANNFLRNAWKRLCKAFLVEAKWFASGKSPSSEEYLKNGIISCGVHIVLVHIFFMLGEGLSSENVKIIDGIPDIISSSATILRLWDDLGNAEDENQEGNDGSYVDCLLMEQKGLARKEAREEVMNMINDAWKRLNQECFFENTFPKPFTKASLNLARMVPLMYTYDNHHSLPMLEPQVKSLLYDNSLFL</sequence>
<accession>A0A445BB10</accession>
<dbReference type="SUPFAM" id="SSF48239">
    <property type="entry name" value="Terpenoid cyclases/Protein prenyltransferases"/>
    <property type="match status" value="1"/>
</dbReference>
<keyword evidence="2" id="KW-0479">Metal-binding</keyword>
<dbReference type="InterPro" id="IPR044814">
    <property type="entry name" value="Terpene_cyclase_plant_C1"/>
</dbReference>
<dbReference type="Pfam" id="PF01397">
    <property type="entry name" value="Terpene_synth"/>
    <property type="match status" value="1"/>
</dbReference>
<dbReference type="SFLD" id="SFLDG01019">
    <property type="entry name" value="Terpene_Cyclase_Like_1_C_Termi"/>
    <property type="match status" value="1"/>
</dbReference>
<dbReference type="GO" id="GO:0010333">
    <property type="term" value="F:terpene synthase activity"/>
    <property type="evidence" value="ECO:0007669"/>
    <property type="project" value="InterPro"/>
</dbReference>
<dbReference type="CDD" id="cd00684">
    <property type="entry name" value="Terpene_cyclase_plant_C1"/>
    <property type="match status" value="1"/>
</dbReference>
<dbReference type="AlphaFoldDB" id="A0A445BB10"/>
<name>A0A445BB10_ARAHY</name>